<evidence type="ECO:0008006" key="3">
    <source>
        <dbReference type="Google" id="ProtNLM"/>
    </source>
</evidence>
<dbReference type="Proteomes" id="UP001437256">
    <property type="component" value="Unassembled WGS sequence"/>
</dbReference>
<protein>
    <recommendedName>
        <fullName evidence="3">Antifreeze protein</fullName>
    </recommendedName>
</protein>
<comment type="caution">
    <text evidence="1">The sequence shown here is derived from an EMBL/GenBank/DDBJ whole genome shotgun (WGS) entry which is preliminary data.</text>
</comment>
<organism evidence="1 2">
    <name type="scientific">Marasmius tenuissimus</name>
    <dbReference type="NCBI Taxonomy" id="585030"/>
    <lineage>
        <taxon>Eukaryota</taxon>
        <taxon>Fungi</taxon>
        <taxon>Dikarya</taxon>
        <taxon>Basidiomycota</taxon>
        <taxon>Agaricomycotina</taxon>
        <taxon>Agaricomycetes</taxon>
        <taxon>Agaricomycetidae</taxon>
        <taxon>Agaricales</taxon>
        <taxon>Marasmiineae</taxon>
        <taxon>Marasmiaceae</taxon>
        <taxon>Marasmius</taxon>
    </lineage>
</organism>
<gene>
    <name evidence="1" type="ORF">AAF712_005376</name>
</gene>
<dbReference type="EMBL" id="JBBXMP010000024">
    <property type="protein sequence ID" value="KAL0067661.1"/>
    <property type="molecule type" value="Genomic_DNA"/>
</dbReference>
<proteinExistence type="predicted"/>
<accession>A0ABR3A1C7</accession>
<keyword evidence="2" id="KW-1185">Reference proteome</keyword>
<sequence>MHFKLTAAFFAALSIAGIATTVAIAKPTEPRAAARACMTAPETCLTGATAPGVSQFAAT</sequence>
<name>A0ABR3A1C7_9AGAR</name>
<evidence type="ECO:0000313" key="2">
    <source>
        <dbReference type="Proteomes" id="UP001437256"/>
    </source>
</evidence>
<evidence type="ECO:0000313" key="1">
    <source>
        <dbReference type="EMBL" id="KAL0067661.1"/>
    </source>
</evidence>
<reference evidence="1 2" key="1">
    <citation type="submission" date="2024-05" db="EMBL/GenBank/DDBJ databases">
        <title>A draft genome resource for the thread blight pathogen Marasmius tenuissimus strain MS-2.</title>
        <authorList>
            <person name="Yulfo-Soto G.E."/>
            <person name="Baruah I.K."/>
            <person name="Amoako-Attah I."/>
            <person name="Bukari Y."/>
            <person name="Meinhardt L.W."/>
            <person name="Bailey B.A."/>
            <person name="Cohen S.P."/>
        </authorList>
    </citation>
    <scope>NUCLEOTIDE SEQUENCE [LARGE SCALE GENOMIC DNA]</scope>
    <source>
        <strain evidence="1 2">MS-2</strain>
    </source>
</reference>